<accession>A0A9N8ZXY4</accession>
<feature type="signal peptide" evidence="1">
    <location>
        <begin position="1"/>
        <end position="25"/>
    </location>
</feature>
<evidence type="ECO:0000313" key="2">
    <source>
        <dbReference type="EMBL" id="CAG8512092.1"/>
    </source>
</evidence>
<comment type="caution">
    <text evidence="2">The sequence shown here is derived from an EMBL/GenBank/DDBJ whole genome shotgun (WGS) entry which is preliminary data.</text>
</comment>
<gene>
    <name evidence="2" type="ORF">RFULGI_LOCUS2946</name>
</gene>
<organism evidence="2 3">
    <name type="scientific">Racocetra fulgida</name>
    <dbReference type="NCBI Taxonomy" id="60492"/>
    <lineage>
        <taxon>Eukaryota</taxon>
        <taxon>Fungi</taxon>
        <taxon>Fungi incertae sedis</taxon>
        <taxon>Mucoromycota</taxon>
        <taxon>Glomeromycotina</taxon>
        <taxon>Glomeromycetes</taxon>
        <taxon>Diversisporales</taxon>
        <taxon>Gigasporaceae</taxon>
        <taxon>Racocetra</taxon>
    </lineage>
</organism>
<proteinExistence type="predicted"/>
<keyword evidence="1" id="KW-0732">Signal</keyword>
<feature type="chain" id="PRO_5040134234" evidence="1">
    <location>
        <begin position="26"/>
        <end position="253"/>
    </location>
</feature>
<name>A0A9N8ZXY4_9GLOM</name>
<sequence>MKIVRFVDTLVIICAFFFLVEQVKSCEKDCQNGISDAFANSWSDEVKPIYGNFKQNALDHLFYGVSFSKVSNDSTVVNSLTKSVYSSVSDRFDSFLKTFISGMSGIIKNAIFKEDPKMIGDCNNPYRVTQPPVGVNWTYDDCVKMDYVCGNPPSICHFIDINKEKCFKDLKANVTECTKVGGVYITNINDTVTKVVSNYSLPKENSDYFVGRVLKNVQSCLSNLDSNFNTNFCSNNCTKYDNSTIIPLLLSYP</sequence>
<dbReference type="OrthoDB" id="2324139at2759"/>
<dbReference type="AlphaFoldDB" id="A0A9N8ZXY4"/>
<dbReference type="EMBL" id="CAJVPZ010002405">
    <property type="protein sequence ID" value="CAG8512092.1"/>
    <property type="molecule type" value="Genomic_DNA"/>
</dbReference>
<protein>
    <submittedName>
        <fullName evidence="2">15418_t:CDS:1</fullName>
    </submittedName>
</protein>
<evidence type="ECO:0000256" key="1">
    <source>
        <dbReference type="SAM" id="SignalP"/>
    </source>
</evidence>
<keyword evidence="3" id="KW-1185">Reference proteome</keyword>
<dbReference type="Proteomes" id="UP000789396">
    <property type="component" value="Unassembled WGS sequence"/>
</dbReference>
<evidence type="ECO:0000313" key="3">
    <source>
        <dbReference type="Proteomes" id="UP000789396"/>
    </source>
</evidence>
<reference evidence="2" key="1">
    <citation type="submission" date="2021-06" db="EMBL/GenBank/DDBJ databases">
        <authorList>
            <person name="Kallberg Y."/>
            <person name="Tangrot J."/>
            <person name="Rosling A."/>
        </authorList>
    </citation>
    <scope>NUCLEOTIDE SEQUENCE</scope>
    <source>
        <strain evidence="2">IN212</strain>
    </source>
</reference>